<protein>
    <submittedName>
        <fullName evidence="2">Histidine kinase</fullName>
    </submittedName>
</protein>
<dbReference type="InterPro" id="IPR013976">
    <property type="entry name" value="HDOD"/>
</dbReference>
<dbReference type="GO" id="GO:0016301">
    <property type="term" value="F:kinase activity"/>
    <property type="evidence" value="ECO:0007669"/>
    <property type="project" value="UniProtKB-KW"/>
</dbReference>
<name>A0A2W5QCS0_VARPD</name>
<dbReference type="PANTHER" id="PTHR33525:SF3">
    <property type="entry name" value="RIBONUCLEASE Y"/>
    <property type="match status" value="1"/>
</dbReference>
<evidence type="ECO:0000313" key="3">
    <source>
        <dbReference type="Proteomes" id="UP000249135"/>
    </source>
</evidence>
<evidence type="ECO:0000259" key="1">
    <source>
        <dbReference type="PROSITE" id="PS51833"/>
    </source>
</evidence>
<dbReference type="SUPFAM" id="SSF109604">
    <property type="entry name" value="HD-domain/PDEase-like"/>
    <property type="match status" value="1"/>
</dbReference>
<reference evidence="2 3" key="1">
    <citation type="submission" date="2017-08" db="EMBL/GenBank/DDBJ databases">
        <title>Infants hospitalized years apart are colonized by the same room-sourced microbial strains.</title>
        <authorList>
            <person name="Brooks B."/>
            <person name="Olm M.R."/>
            <person name="Firek B.A."/>
            <person name="Baker R."/>
            <person name="Thomas B.C."/>
            <person name="Morowitz M.J."/>
            <person name="Banfield J.F."/>
        </authorList>
    </citation>
    <scope>NUCLEOTIDE SEQUENCE [LARGE SCALE GENOMIC DNA]</scope>
    <source>
        <strain evidence="2">S2_005_003_R2_41</strain>
    </source>
</reference>
<comment type="caution">
    <text evidence="2">The sequence shown here is derived from an EMBL/GenBank/DDBJ whole genome shotgun (WGS) entry which is preliminary data.</text>
</comment>
<proteinExistence type="predicted"/>
<evidence type="ECO:0000313" key="2">
    <source>
        <dbReference type="EMBL" id="PZQ75106.1"/>
    </source>
</evidence>
<dbReference type="Gene3D" id="1.10.3210.10">
    <property type="entry name" value="Hypothetical protein af1432"/>
    <property type="match status" value="1"/>
</dbReference>
<dbReference type="PANTHER" id="PTHR33525">
    <property type="match status" value="1"/>
</dbReference>
<keyword evidence="2" id="KW-0418">Kinase</keyword>
<sequence>MRLELTRRLDLQERLFGGIENESLTFLTSSTGLIQLIDRASSDSCTIDDVARLVHSEPLVSAKMVAMANSAAYGRPGRAVTNAREALSILGLKMLRAVAAALVTAQLADRAAQVNQPAVGRLWAHSTEVAALAAVLARRFTDVAPETALFAGMLHDIAGFYVLAKAQEQVPALSIDLAGRAQVGDPEPPERSQSVLAVGTRRLLSALNVPDELSEAMETLWRGYVMAPPETLGDVLQLANLMAQTQSPFEEFSREPAQCGIDLDEVLERGEAAQVVRQAYDEVRAVQQALTRRG</sequence>
<dbReference type="Pfam" id="PF08668">
    <property type="entry name" value="HDOD"/>
    <property type="match status" value="1"/>
</dbReference>
<accession>A0A2W5QCS0</accession>
<dbReference type="AlphaFoldDB" id="A0A2W5QCS0"/>
<dbReference type="PROSITE" id="PS51833">
    <property type="entry name" value="HDOD"/>
    <property type="match status" value="1"/>
</dbReference>
<keyword evidence="2" id="KW-0808">Transferase</keyword>
<organism evidence="2 3">
    <name type="scientific">Variovorax paradoxus</name>
    <dbReference type="NCBI Taxonomy" id="34073"/>
    <lineage>
        <taxon>Bacteria</taxon>
        <taxon>Pseudomonadati</taxon>
        <taxon>Pseudomonadota</taxon>
        <taxon>Betaproteobacteria</taxon>
        <taxon>Burkholderiales</taxon>
        <taxon>Comamonadaceae</taxon>
        <taxon>Variovorax</taxon>
    </lineage>
</organism>
<dbReference type="EMBL" id="QFPP01000101">
    <property type="protein sequence ID" value="PZQ75106.1"/>
    <property type="molecule type" value="Genomic_DNA"/>
</dbReference>
<feature type="domain" description="HDOD" evidence="1">
    <location>
        <begin position="26"/>
        <end position="223"/>
    </location>
</feature>
<dbReference type="InterPro" id="IPR052340">
    <property type="entry name" value="RNase_Y/CdgJ"/>
</dbReference>
<dbReference type="Proteomes" id="UP000249135">
    <property type="component" value="Unassembled WGS sequence"/>
</dbReference>
<gene>
    <name evidence="2" type="ORF">DI563_10485</name>
</gene>